<dbReference type="SUPFAM" id="SSF48452">
    <property type="entry name" value="TPR-like"/>
    <property type="match status" value="2"/>
</dbReference>
<evidence type="ECO:0000313" key="3">
    <source>
        <dbReference type="Proteomes" id="UP000029443"/>
    </source>
</evidence>
<evidence type="ECO:0008006" key="4">
    <source>
        <dbReference type="Google" id="ProtNLM"/>
    </source>
</evidence>
<evidence type="ECO:0000313" key="2">
    <source>
        <dbReference type="EMBL" id="KGD60899.1"/>
    </source>
</evidence>
<dbReference type="RefSeq" id="WP_035248134.1">
    <property type="nucleotide sequence ID" value="NZ_ARXU01000007.1"/>
</dbReference>
<dbReference type="Pfam" id="PF13432">
    <property type="entry name" value="TPR_16"/>
    <property type="match status" value="2"/>
</dbReference>
<gene>
    <name evidence="2" type="ORF">T9A_02097</name>
</gene>
<keyword evidence="3" id="KW-1185">Reference proteome</keyword>
<dbReference type="Pfam" id="PF14559">
    <property type="entry name" value="TPR_19"/>
    <property type="match status" value="1"/>
</dbReference>
<keyword evidence="1" id="KW-0802">TPR repeat</keyword>
<accession>A0ABR4WBV1</accession>
<dbReference type="InterPro" id="IPR019734">
    <property type="entry name" value="TPR_rpt"/>
</dbReference>
<dbReference type="Pfam" id="PF13174">
    <property type="entry name" value="TPR_6"/>
    <property type="match status" value="1"/>
</dbReference>
<dbReference type="PANTHER" id="PTHR12558">
    <property type="entry name" value="CELL DIVISION CYCLE 16,23,27"/>
    <property type="match status" value="1"/>
</dbReference>
<protein>
    <recommendedName>
        <fullName evidence="4">TPR domain-containing protein</fullName>
    </recommendedName>
</protein>
<comment type="caution">
    <text evidence="2">The sequence shown here is derived from an EMBL/GenBank/DDBJ whole genome shotgun (WGS) entry which is preliminary data.</text>
</comment>
<dbReference type="SMART" id="SM00028">
    <property type="entry name" value="TPR"/>
    <property type="match status" value="6"/>
</dbReference>
<dbReference type="PANTHER" id="PTHR12558:SF13">
    <property type="entry name" value="CELL DIVISION CYCLE PROTEIN 27 HOMOLOG"/>
    <property type="match status" value="1"/>
</dbReference>
<evidence type="ECO:0000256" key="1">
    <source>
        <dbReference type="PROSITE-ProRule" id="PRU00339"/>
    </source>
</evidence>
<organism evidence="2 3">
    <name type="scientific">Alcanivorax jadensis T9</name>
    <dbReference type="NCBI Taxonomy" id="1177181"/>
    <lineage>
        <taxon>Bacteria</taxon>
        <taxon>Pseudomonadati</taxon>
        <taxon>Pseudomonadota</taxon>
        <taxon>Gammaproteobacteria</taxon>
        <taxon>Oceanospirillales</taxon>
        <taxon>Alcanivoracaceae</taxon>
        <taxon>Alcanivorax</taxon>
    </lineage>
</organism>
<feature type="repeat" description="TPR" evidence="1">
    <location>
        <begin position="181"/>
        <end position="214"/>
    </location>
</feature>
<dbReference type="InterPro" id="IPR011990">
    <property type="entry name" value="TPR-like_helical_dom_sf"/>
</dbReference>
<sequence>MTRFAFLPLCGALLLNGCASKTPAPTPADPEPPAATQSAPSYDSETLSDLLVAEVAAQRQSLGVTLAYYSQAARTTGDPQVISQAAQLAHYLEDHQQTLALSQLWLEKAPANEEALQLAILSEIRLGNIDAASRYLDTLLGEHGGDALGRLVSQARGLDAQGNQQLVQALAQLSDRYPKQAPLWYARALWLEHENDYAGALEANERALDLMPRHEDALLLKAQLLHKLGEEKQALRHLKKLVRKYPQARRPRIAYIRMLLAAGETGKAEKQLVTMAEQHPEDLDLRFSLALLALEAGATEPARRQLQSLLAENYRPDDMHLYLGQAAEQAEQPDQAVDHYLKVQGPQAVRASVQAARLLYQQGNSDQASALMASLAKQHPELATSLTVTEAEMRNNIGDPQGALVLLDRAVKAEPDNTELLYSRAMIAEKTGDMEKLESDLRRVLSIKPDDASALNALGYTLANRTQRLDEAYDYISRALALRPDDPAILDSMGWVLYKRGEMEAARDYLRRAYDKFPDPEVAAHYGEVLWVLGAQHRARQVWRDTLDSNPDAPHIREVMEKLGARL</sequence>
<name>A0ABR4WBV1_9GAMM</name>
<reference evidence="2 3" key="1">
    <citation type="submission" date="2012-09" db="EMBL/GenBank/DDBJ databases">
        <title>Genome Sequence of alkane-degrading Bacterium Alcanivorax jadensis T9.</title>
        <authorList>
            <person name="Lai Q."/>
            <person name="Shao Z."/>
        </authorList>
    </citation>
    <scope>NUCLEOTIDE SEQUENCE [LARGE SCALE GENOMIC DNA]</scope>
    <source>
        <strain evidence="2 3">T9</strain>
    </source>
</reference>
<dbReference type="Pfam" id="PF13424">
    <property type="entry name" value="TPR_12"/>
    <property type="match status" value="1"/>
</dbReference>
<dbReference type="Gene3D" id="1.25.40.10">
    <property type="entry name" value="Tetratricopeptide repeat domain"/>
    <property type="match status" value="2"/>
</dbReference>
<proteinExistence type="predicted"/>
<dbReference type="PROSITE" id="PS50005">
    <property type="entry name" value="TPR"/>
    <property type="match status" value="1"/>
</dbReference>
<dbReference type="Proteomes" id="UP000029443">
    <property type="component" value="Unassembled WGS sequence"/>
</dbReference>
<dbReference type="EMBL" id="ARXU01000007">
    <property type="protein sequence ID" value="KGD60899.1"/>
    <property type="molecule type" value="Genomic_DNA"/>
</dbReference>